<proteinExistence type="predicted"/>
<dbReference type="EMBL" id="UINC01039450">
    <property type="protein sequence ID" value="SVB37942.1"/>
    <property type="molecule type" value="Genomic_DNA"/>
</dbReference>
<accession>A0A382DIS1</accession>
<feature type="non-terminal residue" evidence="1">
    <location>
        <position position="1"/>
    </location>
</feature>
<protein>
    <submittedName>
        <fullName evidence="1">Uncharacterized protein</fullName>
    </submittedName>
</protein>
<evidence type="ECO:0000313" key="1">
    <source>
        <dbReference type="EMBL" id="SVB37942.1"/>
    </source>
</evidence>
<sequence length="41" mass="4781">VEQQIFTVKFCSALGMDLSRSKVLDIHEIKFIILTFNHNPF</sequence>
<reference evidence="1" key="1">
    <citation type="submission" date="2018-05" db="EMBL/GenBank/DDBJ databases">
        <authorList>
            <person name="Lanie J.A."/>
            <person name="Ng W.-L."/>
            <person name="Kazmierczak K.M."/>
            <person name="Andrzejewski T.M."/>
            <person name="Davidsen T.M."/>
            <person name="Wayne K.J."/>
            <person name="Tettelin H."/>
            <person name="Glass J.I."/>
            <person name="Rusch D."/>
            <person name="Podicherti R."/>
            <person name="Tsui H.-C.T."/>
            <person name="Winkler M.E."/>
        </authorList>
    </citation>
    <scope>NUCLEOTIDE SEQUENCE</scope>
</reference>
<name>A0A382DIS1_9ZZZZ</name>
<organism evidence="1">
    <name type="scientific">marine metagenome</name>
    <dbReference type="NCBI Taxonomy" id="408172"/>
    <lineage>
        <taxon>unclassified sequences</taxon>
        <taxon>metagenomes</taxon>
        <taxon>ecological metagenomes</taxon>
    </lineage>
</organism>
<gene>
    <name evidence="1" type="ORF">METZ01_LOCUS190796</name>
</gene>
<dbReference type="AlphaFoldDB" id="A0A382DIS1"/>